<comment type="caution">
    <text evidence="1">The sequence shown here is derived from an EMBL/GenBank/DDBJ whole genome shotgun (WGS) entry which is preliminary data.</text>
</comment>
<dbReference type="EMBL" id="CAJVQB010019118">
    <property type="protein sequence ID" value="CAG8789976.1"/>
    <property type="molecule type" value="Genomic_DNA"/>
</dbReference>
<protein>
    <submittedName>
        <fullName evidence="1">20124_t:CDS:1</fullName>
    </submittedName>
</protein>
<organism evidence="1 2">
    <name type="scientific">Gigaspora margarita</name>
    <dbReference type="NCBI Taxonomy" id="4874"/>
    <lineage>
        <taxon>Eukaryota</taxon>
        <taxon>Fungi</taxon>
        <taxon>Fungi incertae sedis</taxon>
        <taxon>Mucoromycota</taxon>
        <taxon>Glomeromycotina</taxon>
        <taxon>Glomeromycetes</taxon>
        <taxon>Diversisporales</taxon>
        <taxon>Gigasporaceae</taxon>
        <taxon>Gigaspora</taxon>
    </lineage>
</organism>
<proteinExistence type="predicted"/>
<gene>
    <name evidence="1" type="ORF">GMARGA_LOCUS21087</name>
</gene>
<feature type="non-terminal residue" evidence="1">
    <location>
        <position position="142"/>
    </location>
</feature>
<sequence length="142" mass="16141">MKIRLNEFSLITVFDNIELIGKERFGKEVLKILQIDCTSPEISEDEAEASTKKRGRKKLYVSEMSFRSEAAICIIKQIDCTIRVNEFEERSSGQVQPNECIHINQEDECYSSLANEIPKFKINKLPPWAVSRGAIHTSSSSS</sequence>
<reference evidence="1 2" key="1">
    <citation type="submission" date="2021-06" db="EMBL/GenBank/DDBJ databases">
        <authorList>
            <person name="Kallberg Y."/>
            <person name="Tangrot J."/>
            <person name="Rosling A."/>
        </authorList>
    </citation>
    <scope>NUCLEOTIDE SEQUENCE [LARGE SCALE GENOMIC DNA]</scope>
    <source>
        <strain evidence="1 2">120-4 pot B 10/14</strain>
    </source>
</reference>
<keyword evidence="2" id="KW-1185">Reference proteome</keyword>
<accession>A0ABN7VPH7</accession>
<name>A0ABN7VPH7_GIGMA</name>
<evidence type="ECO:0000313" key="1">
    <source>
        <dbReference type="EMBL" id="CAG8789976.1"/>
    </source>
</evidence>
<dbReference type="Proteomes" id="UP000789901">
    <property type="component" value="Unassembled WGS sequence"/>
</dbReference>
<evidence type="ECO:0000313" key="2">
    <source>
        <dbReference type="Proteomes" id="UP000789901"/>
    </source>
</evidence>